<dbReference type="RefSeq" id="WP_120712579.1">
    <property type="nucleotide sequence ID" value="NZ_RBCJ01000003.1"/>
</dbReference>
<organism evidence="1 2">
    <name type="scientific">Ulvibacterium marinum</name>
    <dbReference type="NCBI Taxonomy" id="2419782"/>
    <lineage>
        <taxon>Bacteria</taxon>
        <taxon>Pseudomonadati</taxon>
        <taxon>Bacteroidota</taxon>
        <taxon>Flavobacteriia</taxon>
        <taxon>Flavobacteriales</taxon>
        <taxon>Flavobacteriaceae</taxon>
        <taxon>Ulvibacterium</taxon>
    </lineage>
</organism>
<keyword evidence="2" id="KW-1185">Reference proteome</keyword>
<sequence length="321" mass="37397">MKKFVLKSVVYLGLILLALELLVRAFHLHADDPPKMIDEFGVEKRVPGSKGHYVKGNRRQHFTHFSINGSGFNSYREFEPSEDKYEVALVGDSFIEGFHQDYDNSLGKKIEDRLPKVEVFEYGYTGATMAYQMHLVDAYRDRFDKIDKVILYMKFRNDFDSRKHRADYELVRMLKTLPFRIRENCKLWVYGSNYGMTLPIKNIAGAIWKGLNFIRGRDHGDVAVPEMGVSSVTERIDNFKKLIATYGWHTEKTILLLDSRVTDGRFLDFCDENGIRYLDFSEVFQNAKAPVTLVYDKHWNDYGRELIAEVIADYLQKEVKP</sequence>
<dbReference type="SUPFAM" id="SSF52266">
    <property type="entry name" value="SGNH hydrolase"/>
    <property type="match status" value="1"/>
</dbReference>
<dbReference type="AlphaFoldDB" id="A0A3B0C4Y9"/>
<comment type="caution">
    <text evidence="1">The sequence shown here is derived from an EMBL/GenBank/DDBJ whole genome shotgun (WGS) entry which is preliminary data.</text>
</comment>
<name>A0A3B0C4Y9_9FLAO</name>
<dbReference type="InterPro" id="IPR036514">
    <property type="entry name" value="SGNH_hydro_sf"/>
</dbReference>
<reference evidence="1 2" key="1">
    <citation type="submission" date="2018-10" db="EMBL/GenBank/DDBJ databases">
        <title>Ulvibacterium marinum gen. nov., sp. nov., a novel marine bacterium of the family Flavobacteriaceae, isolated from a culture of the green alga Ulva prolifera.</title>
        <authorList>
            <person name="Zhang Z."/>
        </authorList>
    </citation>
    <scope>NUCLEOTIDE SEQUENCE [LARGE SCALE GENOMIC DNA]</scope>
    <source>
        <strain evidence="1 2">CCMM003</strain>
    </source>
</reference>
<evidence type="ECO:0000313" key="1">
    <source>
        <dbReference type="EMBL" id="RKN79771.1"/>
    </source>
</evidence>
<dbReference type="Gene3D" id="3.40.50.1110">
    <property type="entry name" value="SGNH hydrolase"/>
    <property type="match status" value="1"/>
</dbReference>
<dbReference type="EMBL" id="RBCJ01000003">
    <property type="protein sequence ID" value="RKN79771.1"/>
    <property type="molecule type" value="Genomic_DNA"/>
</dbReference>
<dbReference type="Proteomes" id="UP000276603">
    <property type="component" value="Unassembled WGS sequence"/>
</dbReference>
<dbReference type="OrthoDB" id="1426759at2"/>
<proteinExistence type="predicted"/>
<protein>
    <recommendedName>
        <fullName evidence="3">SGNH/GDSL hydrolase family protein</fullName>
    </recommendedName>
</protein>
<evidence type="ECO:0000313" key="2">
    <source>
        <dbReference type="Proteomes" id="UP000276603"/>
    </source>
</evidence>
<dbReference type="GO" id="GO:0016788">
    <property type="term" value="F:hydrolase activity, acting on ester bonds"/>
    <property type="evidence" value="ECO:0007669"/>
    <property type="project" value="UniProtKB-ARBA"/>
</dbReference>
<accession>A0A3B0C4Y9</accession>
<gene>
    <name evidence="1" type="ORF">D7Z94_15945</name>
</gene>
<evidence type="ECO:0008006" key="3">
    <source>
        <dbReference type="Google" id="ProtNLM"/>
    </source>
</evidence>